<gene>
    <name evidence="2" type="ORF">PLOB_00015563</name>
</gene>
<keyword evidence="1" id="KW-1133">Transmembrane helix</keyword>
<keyword evidence="1" id="KW-0812">Transmembrane</keyword>
<dbReference type="EMBL" id="CALNXK010000195">
    <property type="protein sequence ID" value="CAH3174970.1"/>
    <property type="molecule type" value="Genomic_DNA"/>
</dbReference>
<reference evidence="2 3" key="1">
    <citation type="submission" date="2022-05" db="EMBL/GenBank/DDBJ databases">
        <authorList>
            <consortium name="Genoscope - CEA"/>
            <person name="William W."/>
        </authorList>
    </citation>
    <scope>NUCLEOTIDE SEQUENCE [LARGE SCALE GENOMIC DNA]</scope>
</reference>
<name>A0ABN8R7M2_9CNID</name>
<evidence type="ECO:0000256" key="1">
    <source>
        <dbReference type="SAM" id="Phobius"/>
    </source>
</evidence>
<protein>
    <submittedName>
        <fullName evidence="2">Uncharacterized protein</fullName>
    </submittedName>
</protein>
<keyword evidence="1" id="KW-0472">Membrane</keyword>
<accession>A0ABN8R7M2</accession>
<feature type="transmembrane region" description="Helical" evidence="1">
    <location>
        <begin position="87"/>
        <end position="109"/>
    </location>
</feature>
<evidence type="ECO:0000313" key="2">
    <source>
        <dbReference type="EMBL" id="CAH3174970.1"/>
    </source>
</evidence>
<dbReference type="Proteomes" id="UP001159405">
    <property type="component" value="Unassembled WGS sequence"/>
</dbReference>
<keyword evidence="3" id="KW-1185">Reference proteome</keyword>
<proteinExistence type="predicted"/>
<comment type="caution">
    <text evidence="2">The sequence shown here is derived from an EMBL/GenBank/DDBJ whole genome shotgun (WGS) entry which is preliminary data.</text>
</comment>
<evidence type="ECO:0000313" key="3">
    <source>
        <dbReference type="Proteomes" id="UP001159405"/>
    </source>
</evidence>
<organism evidence="2 3">
    <name type="scientific">Porites lobata</name>
    <dbReference type="NCBI Taxonomy" id="104759"/>
    <lineage>
        <taxon>Eukaryota</taxon>
        <taxon>Metazoa</taxon>
        <taxon>Cnidaria</taxon>
        <taxon>Anthozoa</taxon>
        <taxon>Hexacorallia</taxon>
        <taxon>Scleractinia</taxon>
        <taxon>Fungiina</taxon>
        <taxon>Poritidae</taxon>
        <taxon>Porites</taxon>
    </lineage>
</organism>
<sequence>MTTMSDRVTLCLPTSNIQTRSVRSQSFNPPPTLGCHRSRRTLSLPAREKPIIPPAITESSECAPLVHDQYSEEMQRHLQGEGCDIGWFAPILGLLLSLLLFAWACLLSLTEEEQKALFT</sequence>